<evidence type="ECO:0000256" key="3">
    <source>
        <dbReference type="ARBA" id="ARBA00022737"/>
    </source>
</evidence>
<dbReference type="AlphaFoldDB" id="A0A844TIF8"/>
<dbReference type="EMBL" id="WQNE01000066">
    <property type="protein sequence ID" value="MVT78728.1"/>
    <property type="molecule type" value="Genomic_DNA"/>
</dbReference>
<protein>
    <recommendedName>
        <fullName evidence="4">Peptidase M10 serralysin C-terminal domain-containing protein</fullName>
    </recommendedName>
</protein>
<keyword evidence="2" id="KW-0964">Secreted</keyword>
<reference evidence="5 6" key="1">
    <citation type="submission" date="2019-12" db="EMBL/GenBank/DDBJ databases">
        <title>Draft genome sequences Bradyrhizobium cajani AMBPC1010, Bradyrhizobium pachyrhizi AMBPC1040 and Bradyrhizobium yuanmingense ALSPC3051, three plant growth promoting strains isolated from nodules of Cajanus cajan L. in Dominican Republic.</title>
        <authorList>
            <person name="Flores-Felix J.D."/>
            <person name="Araujo J."/>
            <person name="Diaz-Alcantara C."/>
            <person name="Gonzalez-Andres F."/>
            <person name="Velazquez E."/>
        </authorList>
    </citation>
    <scope>NUCLEOTIDE SEQUENCE [LARGE SCALE GENOMIC DNA]</scope>
    <source>
        <strain evidence="5 6">1010</strain>
    </source>
</reference>
<evidence type="ECO:0000256" key="2">
    <source>
        <dbReference type="ARBA" id="ARBA00022525"/>
    </source>
</evidence>
<dbReference type="NCBIfam" id="TIGR01965">
    <property type="entry name" value="VCBS_repeat"/>
    <property type="match status" value="4"/>
</dbReference>
<evidence type="ECO:0000256" key="1">
    <source>
        <dbReference type="ARBA" id="ARBA00004613"/>
    </source>
</evidence>
<dbReference type="Proteomes" id="UP000449969">
    <property type="component" value="Unassembled WGS sequence"/>
</dbReference>
<keyword evidence="6" id="KW-1185">Reference proteome</keyword>
<dbReference type="GO" id="GO:0005509">
    <property type="term" value="F:calcium ion binding"/>
    <property type="evidence" value="ECO:0007669"/>
    <property type="project" value="InterPro"/>
</dbReference>
<comment type="caution">
    <text evidence="5">The sequence shown here is derived from an EMBL/GenBank/DDBJ whole genome shotgun (WGS) entry which is preliminary data.</text>
</comment>
<dbReference type="InterPro" id="IPR010221">
    <property type="entry name" value="VCBS_dom"/>
</dbReference>
<dbReference type="RefSeq" id="WP_205751241.1">
    <property type="nucleotide sequence ID" value="NZ_WQNE01000066.1"/>
</dbReference>
<gene>
    <name evidence="5" type="ORF">GPL20_37830</name>
</gene>
<organism evidence="5 6">
    <name type="scientific">Bradyrhizobium cajani</name>
    <dbReference type="NCBI Taxonomy" id="1928661"/>
    <lineage>
        <taxon>Bacteria</taxon>
        <taxon>Pseudomonadati</taxon>
        <taxon>Pseudomonadota</taxon>
        <taxon>Alphaproteobacteria</taxon>
        <taxon>Hyphomicrobiales</taxon>
        <taxon>Nitrobacteraceae</taxon>
        <taxon>Bradyrhizobium</taxon>
    </lineage>
</organism>
<dbReference type="Gene3D" id="2.150.10.10">
    <property type="entry name" value="Serralysin-like metalloprotease, C-terminal"/>
    <property type="match status" value="1"/>
</dbReference>
<dbReference type="Pfam" id="PF08548">
    <property type="entry name" value="Peptidase_M10_C"/>
    <property type="match status" value="1"/>
</dbReference>
<name>A0A844TIF8_9BRAD</name>
<evidence type="ECO:0000313" key="5">
    <source>
        <dbReference type="EMBL" id="MVT78728.1"/>
    </source>
</evidence>
<dbReference type="GO" id="GO:0005615">
    <property type="term" value="C:extracellular space"/>
    <property type="evidence" value="ECO:0007669"/>
    <property type="project" value="InterPro"/>
</dbReference>
<comment type="subcellular location">
    <subcellularLocation>
        <location evidence="1">Secreted</location>
    </subcellularLocation>
</comment>
<accession>A0A844TIF8</accession>
<dbReference type="InterPro" id="IPR011049">
    <property type="entry name" value="Serralysin-like_metalloprot_C"/>
</dbReference>
<evidence type="ECO:0000259" key="4">
    <source>
        <dbReference type="Pfam" id="PF08548"/>
    </source>
</evidence>
<sequence length="953" mass="97733">NDAPTITSSAAAATGKVTEDAGLTLSIDGTLAIQDLDLIDTHTAQAVFKSSSSSAHLPGFIEGATNIGTFTIDPSVLESNADINNGATLGWHFTLGNNNAMLQSLAEGQAIIQVYTVTFTDNHGAQVSQDVTVTINGANDAPTITSAAADAAGAVTEDASATLSIDGTLAIQDLDLIDTHTAQAVFKSSSSSAHLPGFIEGATNIGTFTIDPSVLESNADINNGATLGWHFTLGNNNAMLQSLAEGQAIIQVYTVTFTDNHGAQVSQDVTVTINGANDAPTITSAAADAAGAVTEDASATLSIDGTLAIQDLDLIDTHTAQAVFKSSSSSAHLPGFIEGATNIGTFTIDPSVLESNADINNGATLGWHFTLGNNNAMLQSLAEGQAIIQVYTVTFTDNHGAQVSQDVTVTINGANDAPTITSDAGAATGAVIEDEGSSLSACGTLAIQDLDLVDTHTAVWSFKSSSVSTDLPGFGTGSHIGTFSIDSSVTESSSDTSNGATLGWHFTLDNSDSVLQSLAEGQTITQVYTVTFDDQHGGKVSQDVTVTITGTNDAPTLDSTTLAAVAGDESDPGGGTISDLFANKFHDADTGAAFKAVAVTSNAAASTEGVWQYEIAGTDQWVDIGSVSDTQALVLSPDTLIRFVPANGFTGTPDPLGVHALDDTYAGAITTDVLTPATIDLTTTGTGGTTPVSHELTTIDTSVTAPAGGPVIHTESVLIERIIENSNEIITDLWVDPASGAATDTFTVTLSTAHPDTSIASVYPTSGTLDQINTGLATGAGIAYDPTGASTDQYPTPPATDQITLTVTDTTTGLSDTVHFIFNEAGNTSQAIELEGTGGKDVILATDTNDTLIGGGGKDQFVFSPNASGSDGQHTIDDFQAGLDKIDLRQFSDISSIGNLTIVQQQNSVDTLVTWQQQVTLQAGAPVTEHESLLLKNVIAANLKASDFIFHIT</sequence>
<dbReference type="InterPro" id="IPR013783">
    <property type="entry name" value="Ig-like_fold"/>
</dbReference>
<evidence type="ECO:0000313" key="6">
    <source>
        <dbReference type="Proteomes" id="UP000449969"/>
    </source>
</evidence>
<feature type="domain" description="Peptidase M10 serralysin C-terminal" evidence="4">
    <location>
        <begin position="840"/>
        <end position="919"/>
    </location>
</feature>
<dbReference type="InterPro" id="IPR013858">
    <property type="entry name" value="Peptidase_M10B_C"/>
</dbReference>
<dbReference type="Gene3D" id="2.60.40.10">
    <property type="entry name" value="Immunoglobulins"/>
    <property type="match status" value="1"/>
</dbReference>
<proteinExistence type="predicted"/>
<feature type="non-terminal residue" evidence="5">
    <location>
        <position position="1"/>
    </location>
</feature>
<keyword evidence="3" id="KW-0677">Repeat</keyword>